<dbReference type="EMBL" id="JAATJM010000002">
    <property type="protein sequence ID" value="NJC42443.1"/>
    <property type="molecule type" value="Genomic_DNA"/>
</dbReference>
<sequence>MPLMSAPGRVRASLMAEGKAMANAARIASGPDRRHARGVADPAGLRLTRSVVTREALGGRTWSGAVTNHSGRVLVDVTVLVRLLDDEGRPVGAPAIARASWVPSGIDLHLQARLPPAATGLRLCLLRWTVDGRTLETGPQDPRPFGAVER</sequence>
<evidence type="ECO:0000313" key="1">
    <source>
        <dbReference type="EMBL" id="NJC42443.1"/>
    </source>
</evidence>
<dbReference type="AlphaFoldDB" id="A0A7X6BNR0"/>
<proteinExistence type="predicted"/>
<reference evidence="1 2" key="1">
    <citation type="submission" date="2020-03" db="EMBL/GenBank/DDBJ databases">
        <title>Genomic Encyclopedia of Type Strains, Phase IV (KMG-IV): sequencing the most valuable type-strain genomes for metagenomic binning, comparative biology and taxonomic classification.</title>
        <authorList>
            <person name="Goeker M."/>
        </authorList>
    </citation>
    <scope>NUCLEOTIDE SEQUENCE [LARGE SCALE GENOMIC DNA]</scope>
    <source>
        <strain evidence="1 2">DSM 4736</strain>
    </source>
</reference>
<organism evidence="1 2">
    <name type="scientific">Brevundimonas alba</name>
    <dbReference type="NCBI Taxonomy" id="74314"/>
    <lineage>
        <taxon>Bacteria</taxon>
        <taxon>Pseudomonadati</taxon>
        <taxon>Pseudomonadota</taxon>
        <taxon>Alphaproteobacteria</taxon>
        <taxon>Caulobacterales</taxon>
        <taxon>Caulobacteraceae</taxon>
        <taxon>Brevundimonas</taxon>
    </lineage>
</organism>
<name>A0A7X6BNR0_9CAUL</name>
<protein>
    <submittedName>
        <fullName evidence="1">Uncharacterized protein</fullName>
    </submittedName>
</protein>
<dbReference type="RefSeq" id="WP_168048657.1">
    <property type="nucleotide sequence ID" value="NZ_JAATJM010000002.1"/>
</dbReference>
<gene>
    <name evidence="1" type="ORF">GGQ87_002738</name>
</gene>
<dbReference type="Proteomes" id="UP000587415">
    <property type="component" value="Unassembled WGS sequence"/>
</dbReference>
<comment type="caution">
    <text evidence="1">The sequence shown here is derived from an EMBL/GenBank/DDBJ whole genome shotgun (WGS) entry which is preliminary data.</text>
</comment>
<accession>A0A7X6BNR0</accession>
<keyword evidence="2" id="KW-1185">Reference proteome</keyword>
<evidence type="ECO:0000313" key="2">
    <source>
        <dbReference type="Proteomes" id="UP000587415"/>
    </source>
</evidence>